<dbReference type="EMBL" id="LR797518">
    <property type="protein sequence ID" value="CAB4222750.1"/>
    <property type="molecule type" value="Genomic_DNA"/>
</dbReference>
<dbReference type="InterPro" id="IPR049409">
    <property type="entry name" value="UvsW_N"/>
</dbReference>
<reference evidence="6" key="1">
    <citation type="submission" date="2020-05" db="EMBL/GenBank/DDBJ databases">
        <authorList>
            <person name="Chiriac C."/>
            <person name="Salcher M."/>
            <person name="Ghai R."/>
            <person name="Kavagutti S V."/>
        </authorList>
    </citation>
    <scope>NUCLEOTIDE SEQUENCE</scope>
</reference>
<dbReference type="InterPro" id="IPR001650">
    <property type="entry name" value="Helicase_C-like"/>
</dbReference>
<evidence type="ECO:0000313" key="3">
    <source>
        <dbReference type="EMBL" id="CAB4176266.1"/>
    </source>
</evidence>
<dbReference type="Pfam" id="PF00271">
    <property type="entry name" value="Helicase_C"/>
    <property type="match status" value="1"/>
</dbReference>
<dbReference type="PANTHER" id="PTHR47396:SF1">
    <property type="entry name" value="ATP-DEPENDENT HELICASE IRC3-RELATED"/>
    <property type="match status" value="1"/>
</dbReference>
<dbReference type="InterPro" id="IPR049430">
    <property type="entry name" value="UvsW_N_sf"/>
</dbReference>
<dbReference type="EMBL" id="LR796945">
    <property type="protein sequence ID" value="CAB4176266.1"/>
    <property type="molecule type" value="Genomic_DNA"/>
</dbReference>
<dbReference type="Pfam" id="PF21241">
    <property type="entry name" value="UvsW_N"/>
    <property type="match status" value="1"/>
</dbReference>
<feature type="domain" description="Helicase ATP-binding" evidence="1">
    <location>
        <begin position="119"/>
        <end position="270"/>
    </location>
</feature>
<evidence type="ECO:0000313" key="8">
    <source>
        <dbReference type="EMBL" id="CAB5227762.1"/>
    </source>
</evidence>
<accession>A0A6J5S9X4</accession>
<dbReference type="InterPro" id="IPR006935">
    <property type="entry name" value="Helicase/UvrB_N"/>
</dbReference>
<dbReference type="EMBL" id="LR797369">
    <property type="protein sequence ID" value="CAB4210405.1"/>
    <property type="molecule type" value="Genomic_DNA"/>
</dbReference>
<keyword evidence="6" id="KW-0347">Helicase</keyword>
<dbReference type="EMBL" id="LR796860">
    <property type="protein sequence ID" value="CAB4170686.1"/>
    <property type="molecule type" value="Genomic_DNA"/>
</dbReference>
<dbReference type="InterPro" id="IPR027417">
    <property type="entry name" value="P-loop_NTPase"/>
</dbReference>
<name>A0A6J5S9X4_9CAUD</name>
<dbReference type="SMART" id="SM00487">
    <property type="entry name" value="DEXDc"/>
    <property type="match status" value="1"/>
</dbReference>
<evidence type="ECO:0000313" key="4">
    <source>
        <dbReference type="EMBL" id="CAB4181669.1"/>
    </source>
</evidence>
<organism evidence="6">
    <name type="scientific">uncultured Caudovirales phage</name>
    <dbReference type="NCBI Taxonomy" id="2100421"/>
    <lineage>
        <taxon>Viruses</taxon>
        <taxon>Duplodnaviria</taxon>
        <taxon>Heunggongvirae</taxon>
        <taxon>Uroviricota</taxon>
        <taxon>Caudoviricetes</taxon>
        <taxon>Peduoviridae</taxon>
        <taxon>Maltschvirus</taxon>
        <taxon>Maltschvirus maltsch</taxon>
    </lineage>
</organism>
<dbReference type="EMBL" id="LR797021">
    <property type="protein sequence ID" value="CAB4181669.1"/>
    <property type="molecule type" value="Genomic_DNA"/>
</dbReference>
<dbReference type="Pfam" id="PF04851">
    <property type="entry name" value="ResIII"/>
    <property type="match status" value="1"/>
</dbReference>
<dbReference type="Gene3D" id="3.30.780.20">
    <property type="match status" value="1"/>
</dbReference>
<dbReference type="GO" id="GO:0004386">
    <property type="term" value="F:helicase activity"/>
    <property type="evidence" value="ECO:0007669"/>
    <property type="project" value="UniProtKB-KW"/>
</dbReference>
<protein>
    <submittedName>
        <fullName evidence="6">SSL2 DNA or RNA helicases of superfamily II</fullName>
    </submittedName>
</protein>
<dbReference type="EMBL" id="LR798378">
    <property type="protein sequence ID" value="CAB5227762.1"/>
    <property type="molecule type" value="Genomic_DNA"/>
</dbReference>
<dbReference type="PANTHER" id="PTHR47396">
    <property type="entry name" value="TYPE I RESTRICTION ENZYME ECOKI R PROTEIN"/>
    <property type="match status" value="1"/>
</dbReference>
<dbReference type="Gene3D" id="3.40.50.300">
    <property type="entry name" value="P-loop containing nucleotide triphosphate hydrolases"/>
    <property type="match status" value="2"/>
</dbReference>
<evidence type="ECO:0000313" key="6">
    <source>
        <dbReference type="EMBL" id="CAB4210405.1"/>
    </source>
</evidence>
<dbReference type="SUPFAM" id="SSF52540">
    <property type="entry name" value="P-loop containing nucleoside triphosphate hydrolases"/>
    <property type="match status" value="2"/>
</dbReference>
<evidence type="ECO:0000259" key="1">
    <source>
        <dbReference type="PROSITE" id="PS51192"/>
    </source>
</evidence>
<dbReference type="InterPro" id="IPR014001">
    <property type="entry name" value="Helicase_ATP-bd"/>
</dbReference>
<keyword evidence="6" id="KW-0547">Nucleotide-binding</keyword>
<dbReference type="GO" id="GO:0005524">
    <property type="term" value="F:ATP binding"/>
    <property type="evidence" value="ECO:0007669"/>
    <property type="project" value="InterPro"/>
</dbReference>
<dbReference type="EMBL" id="LR797157">
    <property type="protein sequence ID" value="CAB4189856.1"/>
    <property type="molecule type" value="Genomic_DNA"/>
</dbReference>
<evidence type="ECO:0000313" key="2">
    <source>
        <dbReference type="EMBL" id="CAB4170686.1"/>
    </source>
</evidence>
<evidence type="ECO:0000313" key="5">
    <source>
        <dbReference type="EMBL" id="CAB4189856.1"/>
    </source>
</evidence>
<proteinExistence type="predicted"/>
<dbReference type="PROSITE" id="PS51192">
    <property type="entry name" value="HELICASE_ATP_BIND_1"/>
    <property type="match status" value="1"/>
</dbReference>
<keyword evidence="6" id="KW-0067">ATP-binding</keyword>
<dbReference type="GO" id="GO:0003677">
    <property type="term" value="F:DNA binding"/>
    <property type="evidence" value="ECO:0007669"/>
    <property type="project" value="InterPro"/>
</dbReference>
<dbReference type="InterPro" id="IPR050742">
    <property type="entry name" value="Helicase_Restrict-Modif_Enz"/>
</dbReference>
<evidence type="ECO:0000313" key="7">
    <source>
        <dbReference type="EMBL" id="CAB4222750.1"/>
    </source>
</evidence>
<keyword evidence="6" id="KW-0378">Hydrolase</keyword>
<dbReference type="GO" id="GO:0016787">
    <property type="term" value="F:hydrolase activity"/>
    <property type="evidence" value="ECO:0007669"/>
    <property type="project" value="InterPro"/>
</dbReference>
<gene>
    <name evidence="4" type="ORF">UFOVP1065_49</name>
    <name evidence="5" type="ORF">UFOVP1198_18</name>
    <name evidence="6" type="ORF">UFOVP1418_10</name>
    <name evidence="8" type="ORF">UFOVP1524_140</name>
    <name evidence="7" type="ORF">UFOVP1651_140</name>
    <name evidence="2" type="ORF">UFOVP908_118</name>
    <name evidence="3" type="ORF">UFOVP990_18</name>
</gene>
<dbReference type="CDD" id="cd17926">
    <property type="entry name" value="DEXHc_RE"/>
    <property type="match status" value="1"/>
</dbReference>
<sequence length="484" mass="55799">MADKIIISNKDEVFVRVSCSEGAAQEIREYFTFQVPGYQFTPQYKAKLWDGKIRLFDSRTRQIYRGLVPNIIKFCEERDYDWEYDNELYDEELSLAEAEQFIKSLNIPLEPRDYQIDAFVHAIRSRRALLLSPTASGKSLIIYLIVRYLNARKTLIIVPTISLVSQLASDFADYGFDSDVHIHRIFGGQDKFTDRPITISTWQSLYTLPKEYFTEFDVIIGDEAHLFKAKSLAEIMTALVNAKYRIGTTGTLDGTKTHKLVLEGLFGPVRKVITTKELMDNKVVADFHIKCLLLKHPDSICQAAKNFSYQQEIEYLVLNERRNQFITNLALSLEGNTLILYQYVDKHGKILHEMINKKADGRKIFFVSGEVDGDAREDIRRIVETQTDAIIVASFGTFSTGINIRNLHNIIFASPSKSRVRNLQSIGRGLRKSETKDSAVLFDIADDLRHKKHDNFTLKHFAERIKIYSEEKFKFKIYKIELKG</sequence>